<protein>
    <submittedName>
        <fullName evidence="2">Uncharacterized protein</fullName>
    </submittedName>
</protein>
<reference evidence="2" key="1">
    <citation type="submission" date="2015-07" db="EMBL/GenBank/DDBJ databases">
        <title>MeaNS - Measles Nucleotide Surveillance Program.</title>
        <authorList>
            <person name="Tran T."/>
            <person name="Druce J."/>
        </authorList>
    </citation>
    <scope>NUCLEOTIDE SEQUENCE</scope>
    <source>
        <strain evidence="2">UCB-OBI-ISO-001</strain>
        <tissue evidence="2">Gonad</tissue>
    </source>
</reference>
<evidence type="ECO:0000313" key="2">
    <source>
        <dbReference type="EMBL" id="KOF93796.1"/>
    </source>
</evidence>
<keyword evidence="1" id="KW-1133">Transmembrane helix</keyword>
<dbReference type="AlphaFoldDB" id="A0A0L8HX81"/>
<keyword evidence="1" id="KW-0812">Transmembrane</keyword>
<evidence type="ECO:0000256" key="1">
    <source>
        <dbReference type="SAM" id="Phobius"/>
    </source>
</evidence>
<gene>
    <name evidence="2" type="ORF">OCBIM_22003499mg</name>
</gene>
<feature type="transmembrane region" description="Helical" evidence="1">
    <location>
        <begin position="60"/>
        <end position="81"/>
    </location>
</feature>
<dbReference type="EMBL" id="KQ417089">
    <property type="protein sequence ID" value="KOF93796.1"/>
    <property type="molecule type" value="Genomic_DNA"/>
</dbReference>
<organism evidence="2">
    <name type="scientific">Octopus bimaculoides</name>
    <name type="common">California two-spotted octopus</name>
    <dbReference type="NCBI Taxonomy" id="37653"/>
    <lineage>
        <taxon>Eukaryota</taxon>
        <taxon>Metazoa</taxon>
        <taxon>Spiralia</taxon>
        <taxon>Lophotrochozoa</taxon>
        <taxon>Mollusca</taxon>
        <taxon>Cephalopoda</taxon>
        <taxon>Coleoidea</taxon>
        <taxon>Octopodiformes</taxon>
        <taxon>Octopoda</taxon>
        <taxon>Incirrata</taxon>
        <taxon>Octopodidae</taxon>
        <taxon>Octopus</taxon>
    </lineage>
</organism>
<keyword evidence="1" id="KW-0472">Membrane</keyword>
<name>A0A0L8HX81_OCTBM</name>
<accession>A0A0L8HX81</accession>
<sequence length="93" mass="10751">MYVHTNIHTYIHIYIYIKILHPFHGPFRCFFSLLSDGVSYHCPCLGFFPSRWLTWCMRELTLLCSSVISLMILAHLVTWIVECAIVGGKCVGE</sequence>
<proteinExistence type="predicted"/>